<sequence length="74" mass="8349">MPLKALVTLDAMALTYFIPLKENLLLLCLFCCSVKSIYNCSLQHYTKPKGKIVIFLNGSKFQIPFVSASLCFWA</sequence>
<dbReference type="EMBL" id="GEDG01001902">
    <property type="protein sequence ID" value="JAP36487.1"/>
    <property type="molecule type" value="Transcribed_RNA"/>
</dbReference>
<dbReference type="AlphaFoldDB" id="A0A0V0IVE5"/>
<name>A0A0V0IVE5_SOLCH</name>
<accession>A0A0V0IVE5</accession>
<proteinExistence type="predicted"/>
<protein>
    <submittedName>
        <fullName evidence="1">Putative ovule protein</fullName>
    </submittedName>
</protein>
<evidence type="ECO:0000313" key="1">
    <source>
        <dbReference type="EMBL" id="JAP36487.1"/>
    </source>
</evidence>
<organism evidence="1">
    <name type="scientific">Solanum chacoense</name>
    <name type="common">Chaco potato</name>
    <dbReference type="NCBI Taxonomy" id="4108"/>
    <lineage>
        <taxon>Eukaryota</taxon>
        <taxon>Viridiplantae</taxon>
        <taxon>Streptophyta</taxon>
        <taxon>Embryophyta</taxon>
        <taxon>Tracheophyta</taxon>
        <taxon>Spermatophyta</taxon>
        <taxon>Magnoliopsida</taxon>
        <taxon>eudicotyledons</taxon>
        <taxon>Gunneridae</taxon>
        <taxon>Pentapetalae</taxon>
        <taxon>asterids</taxon>
        <taxon>lamiids</taxon>
        <taxon>Solanales</taxon>
        <taxon>Solanaceae</taxon>
        <taxon>Solanoideae</taxon>
        <taxon>Solaneae</taxon>
        <taxon>Solanum</taxon>
    </lineage>
</organism>
<reference evidence="1" key="1">
    <citation type="submission" date="2015-12" db="EMBL/GenBank/DDBJ databases">
        <title>Gene expression during late stages of embryo sac development: a critical building block for successful pollen-pistil interactions.</title>
        <authorList>
            <person name="Liu Y."/>
            <person name="Joly V."/>
            <person name="Sabar M."/>
            <person name="Matton D.P."/>
        </authorList>
    </citation>
    <scope>NUCLEOTIDE SEQUENCE</scope>
</reference>